<protein>
    <submittedName>
        <fullName evidence="6">4Fe-4S ferredoxin</fullName>
    </submittedName>
</protein>
<dbReference type="InterPro" id="IPR017896">
    <property type="entry name" value="4Fe4S_Fe-S-bd"/>
</dbReference>
<dbReference type="InterPro" id="IPR050572">
    <property type="entry name" value="Fe-S_Ferredoxin"/>
</dbReference>
<keyword evidence="4" id="KW-0411">Iron-sulfur</keyword>
<accession>A0A0L6W6L0</accession>
<dbReference type="PANTHER" id="PTHR43687">
    <property type="entry name" value="ADENYLYLSULFATE REDUCTASE, BETA SUBUNIT"/>
    <property type="match status" value="1"/>
</dbReference>
<dbReference type="AlphaFoldDB" id="A0A0L6W6L0"/>
<comment type="caution">
    <text evidence="6">The sequence shown here is derived from an EMBL/GenBank/DDBJ whole genome shotgun (WGS) entry which is preliminary data.</text>
</comment>
<dbReference type="Pfam" id="PF13187">
    <property type="entry name" value="Fer4_9"/>
    <property type="match status" value="1"/>
</dbReference>
<proteinExistence type="predicted"/>
<evidence type="ECO:0000256" key="3">
    <source>
        <dbReference type="ARBA" id="ARBA00023004"/>
    </source>
</evidence>
<dbReference type="GO" id="GO:0046872">
    <property type="term" value="F:metal ion binding"/>
    <property type="evidence" value="ECO:0007669"/>
    <property type="project" value="UniProtKB-KW"/>
</dbReference>
<dbReference type="PANTHER" id="PTHR43687:SF1">
    <property type="entry name" value="FERREDOXIN III"/>
    <property type="match status" value="1"/>
</dbReference>
<keyword evidence="3" id="KW-0408">Iron</keyword>
<dbReference type="PROSITE" id="PS00198">
    <property type="entry name" value="4FE4S_FER_1"/>
    <property type="match status" value="2"/>
</dbReference>
<evidence type="ECO:0000313" key="6">
    <source>
        <dbReference type="EMBL" id="KNZ71217.1"/>
    </source>
</evidence>
<dbReference type="GO" id="GO:0051539">
    <property type="term" value="F:4 iron, 4 sulfur cluster binding"/>
    <property type="evidence" value="ECO:0007669"/>
    <property type="project" value="UniProtKB-KW"/>
</dbReference>
<feature type="domain" description="4Fe-4S ferredoxin-type" evidence="5">
    <location>
        <begin position="1"/>
        <end position="30"/>
    </location>
</feature>
<evidence type="ECO:0000313" key="7">
    <source>
        <dbReference type="Proteomes" id="UP000037175"/>
    </source>
</evidence>
<dbReference type="SUPFAM" id="SSF54862">
    <property type="entry name" value="4Fe-4S ferredoxins"/>
    <property type="match status" value="1"/>
</dbReference>
<keyword evidence="1" id="KW-0004">4Fe-4S</keyword>
<organism evidence="6 7">
    <name type="scientific">Thermincola ferriacetica</name>
    <dbReference type="NCBI Taxonomy" id="281456"/>
    <lineage>
        <taxon>Bacteria</taxon>
        <taxon>Bacillati</taxon>
        <taxon>Bacillota</taxon>
        <taxon>Clostridia</taxon>
        <taxon>Eubacteriales</taxon>
        <taxon>Thermincolaceae</taxon>
        <taxon>Thermincola</taxon>
    </lineage>
</organism>
<evidence type="ECO:0000256" key="1">
    <source>
        <dbReference type="ARBA" id="ARBA00022485"/>
    </source>
</evidence>
<dbReference type="EMBL" id="LGTE01000001">
    <property type="protein sequence ID" value="KNZ71217.1"/>
    <property type="molecule type" value="Genomic_DNA"/>
</dbReference>
<dbReference type="Proteomes" id="UP000037175">
    <property type="component" value="Unassembled WGS sequence"/>
</dbReference>
<reference evidence="7" key="1">
    <citation type="submission" date="2015-07" db="EMBL/GenBank/DDBJ databases">
        <title>Complete Genome of Thermincola ferriacetica strain Z-0001T.</title>
        <authorList>
            <person name="Lusk B."/>
            <person name="Badalamenti J.P."/>
            <person name="Parameswaran P."/>
            <person name="Bond D.R."/>
            <person name="Torres C.I."/>
        </authorList>
    </citation>
    <scope>NUCLEOTIDE SEQUENCE [LARGE SCALE GENOMIC DNA]</scope>
    <source>
        <strain evidence="7">Z-0001</strain>
    </source>
</reference>
<evidence type="ECO:0000256" key="2">
    <source>
        <dbReference type="ARBA" id="ARBA00022723"/>
    </source>
</evidence>
<keyword evidence="2" id="KW-0479">Metal-binding</keyword>
<dbReference type="Gene3D" id="3.30.70.20">
    <property type="match status" value="1"/>
</dbReference>
<name>A0A0L6W6L0_9FIRM</name>
<evidence type="ECO:0000259" key="5">
    <source>
        <dbReference type="PROSITE" id="PS51379"/>
    </source>
</evidence>
<dbReference type="InterPro" id="IPR017900">
    <property type="entry name" value="4Fe4S_Fe_S_CS"/>
</dbReference>
<dbReference type="RefSeq" id="WP_013120217.1">
    <property type="nucleotide sequence ID" value="NZ_LGTE01000001.1"/>
</dbReference>
<feature type="domain" description="4Fe-4S ferredoxin-type" evidence="5">
    <location>
        <begin position="31"/>
        <end position="59"/>
    </location>
</feature>
<dbReference type="PROSITE" id="PS51379">
    <property type="entry name" value="4FE4S_FER_2"/>
    <property type="match status" value="2"/>
</dbReference>
<evidence type="ECO:0000256" key="4">
    <source>
        <dbReference type="ARBA" id="ARBA00023014"/>
    </source>
</evidence>
<keyword evidence="7" id="KW-1185">Reference proteome</keyword>
<gene>
    <name evidence="6" type="ORF">Tfer_0296</name>
</gene>
<sequence>MGPKINADLCAGCGNCVDVCPADVFVLKDGKAQAENEGNCLECGACAEECPPQAINLEE</sequence>